<dbReference type="PIRSF" id="PIRSF005243">
    <property type="entry name" value="ROO"/>
    <property type="match status" value="1"/>
</dbReference>
<gene>
    <name evidence="6" type="ORF">CL6EHI_064530</name>
</gene>
<reference evidence="6 7" key="1">
    <citation type="submission" date="2016-05" db="EMBL/GenBank/DDBJ databases">
        <title>First whole genome sequencing of Entamoeba histolytica HM1:IMSS-clone-6.</title>
        <authorList>
            <person name="Mukherjee Avik.K."/>
            <person name="Izumyama S."/>
            <person name="Nakada-Tsukui K."/>
            <person name="Nozaki T."/>
        </authorList>
    </citation>
    <scope>NUCLEOTIDE SEQUENCE [LARGE SCALE GENOMIC DNA]</scope>
    <source>
        <strain evidence="6 7">HM1:IMSS clone 6</strain>
    </source>
</reference>
<evidence type="ECO:0000256" key="2">
    <source>
        <dbReference type="ARBA" id="ARBA00022448"/>
    </source>
</evidence>
<dbReference type="InterPro" id="IPR036866">
    <property type="entry name" value="RibonucZ/Hydroxyglut_hydro"/>
</dbReference>
<dbReference type="AlphaFoldDB" id="A0A5K1UUJ7"/>
<organism evidence="6 7">
    <name type="scientific">Entamoeba histolytica</name>
    <dbReference type="NCBI Taxonomy" id="5759"/>
    <lineage>
        <taxon>Eukaryota</taxon>
        <taxon>Amoebozoa</taxon>
        <taxon>Evosea</taxon>
        <taxon>Archamoebae</taxon>
        <taxon>Mastigamoebida</taxon>
        <taxon>Entamoebidae</taxon>
        <taxon>Entamoeba</taxon>
    </lineage>
</organism>
<dbReference type="Pfam" id="PF19583">
    <property type="entry name" value="ODP"/>
    <property type="match status" value="1"/>
</dbReference>
<dbReference type="VEuPathDB" id="AmoebaDB:EHI7A_066090"/>
<dbReference type="VEuPathDB" id="AmoebaDB:KM1_128320"/>
<proteinExistence type="predicted"/>
<evidence type="ECO:0000313" key="7">
    <source>
        <dbReference type="Proteomes" id="UP000078387"/>
    </source>
</evidence>
<dbReference type="InterPro" id="IPR051285">
    <property type="entry name" value="NADH_oxidoreductase_modular"/>
</dbReference>
<dbReference type="PANTHER" id="PTHR32145">
    <property type="entry name" value="DIFLAVIN FLAVOPROTEIN A 2-RELATED"/>
    <property type="match status" value="1"/>
</dbReference>
<evidence type="ECO:0000259" key="5">
    <source>
        <dbReference type="PROSITE" id="PS50902"/>
    </source>
</evidence>
<sequence>MTLKALKVCENLYWVGALDNDLRVFDIIMSTPYGTSYNSFLLTTSEGNILFETVKENFAQECLSRVIDVIGESGKIDYIVCNHTEPDHSGSLVHILEKFPQATVIATFAALTNIKYIGHITKKTKTIDSTKNKQFKLGQYTLNFFIQPFLHWPDTMMTVIPELKVLLPCDVFGAHCADPRVFNDEMTDRIKDLDDAYKHYFDCIFGPYTSFVLKGINILENDIGFPVDELKAICCSHGPVLRTNIKENIERYKKWSQPKVLKDRVIIAYGSAYGYTEMMAEKIAEGVKSVGVEVIMHNIVTSSVDAILNDFENSKGLLLGTPTLVGEALPPMYIILAHLNPIVHCSRYVQCFGTYGWSCEGVRNLSVRIDQLMVRRPVRPLSFRFKPTEENLKECFEWGKTFATALLQNKEFVSE</sequence>
<keyword evidence="3" id="KW-0249">Electron transport</keyword>
<dbReference type="VEuPathDB" id="AmoebaDB:EHI5A_026570"/>
<evidence type="ECO:0000256" key="3">
    <source>
        <dbReference type="ARBA" id="ARBA00022982"/>
    </source>
</evidence>
<dbReference type="SUPFAM" id="SSF56281">
    <property type="entry name" value="Metallo-hydrolase/oxidoreductase"/>
    <property type="match status" value="1"/>
</dbReference>
<dbReference type="SUPFAM" id="SSF52218">
    <property type="entry name" value="Flavoproteins"/>
    <property type="match status" value="1"/>
</dbReference>
<dbReference type="EMBL" id="BDEQ01000001">
    <property type="protein sequence ID" value="GAT94601.1"/>
    <property type="molecule type" value="Genomic_DNA"/>
</dbReference>
<dbReference type="InterPro" id="IPR045761">
    <property type="entry name" value="ODP_dom"/>
</dbReference>
<evidence type="ECO:0000313" key="6">
    <source>
        <dbReference type="EMBL" id="GAT94601.1"/>
    </source>
</evidence>
<feature type="domain" description="Flavodoxin-like" evidence="5">
    <location>
        <begin position="265"/>
        <end position="403"/>
    </location>
</feature>
<dbReference type="PROSITE" id="PS50902">
    <property type="entry name" value="FLAVODOXIN_LIKE"/>
    <property type="match status" value="1"/>
</dbReference>
<accession>A0A5K1UUJ7</accession>
<dbReference type="Gene3D" id="3.40.50.360">
    <property type="match status" value="1"/>
</dbReference>
<keyword evidence="4" id="KW-0408">Iron</keyword>
<dbReference type="InterPro" id="IPR016440">
    <property type="entry name" value="Rubredoxin-O_OxRdtase"/>
</dbReference>
<dbReference type="Gene3D" id="3.60.15.10">
    <property type="entry name" value="Ribonuclease Z/Hydroxyacylglutathione hydrolase-like"/>
    <property type="match status" value="1"/>
</dbReference>
<dbReference type="PANTHER" id="PTHR32145:SF11">
    <property type="entry name" value="DIFLAVIN FLAVOPROTEIN A 2-RELATED"/>
    <property type="match status" value="1"/>
</dbReference>
<dbReference type="GO" id="GO:0010181">
    <property type="term" value="F:FMN binding"/>
    <property type="evidence" value="ECO:0007669"/>
    <property type="project" value="InterPro"/>
</dbReference>
<dbReference type="Proteomes" id="UP000078387">
    <property type="component" value="Unassembled WGS sequence"/>
</dbReference>
<comment type="cofactor">
    <cofactor evidence="1">
        <name>Fe cation</name>
        <dbReference type="ChEBI" id="CHEBI:24875"/>
    </cofactor>
</comment>
<dbReference type="Pfam" id="PF00258">
    <property type="entry name" value="Flavodoxin_1"/>
    <property type="match status" value="1"/>
</dbReference>
<dbReference type="GO" id="GO:0046872">
    <property type="term" value="F:metal ion binding"/>
    <property type="evidence" value="ECO:0007669"/>
    <property type="project" value="InterPro"/>
</dbReference>
<dbReference type="SMART" id="SM00849">
    <property type="entry name" value="Lactamase_B"/>
    <property type="match status" value="1"/>
</dbReference>
<dbReference type="VEuPathDB" id="AmoebaDB:EHI_064530"/>
<dbReference type="GO" id="GO:0016491">
    <property type="term" value="F:oxidoreductase activity"/>
    <property type="evidence" value="ECO:0007669"/>
    <property type="project" value="InterPro"/>
</dbReference>
<keyword evidence="2" id="KW-0813">Transport</keyword>
<dbReference type="InterPro" id="IPR001279">
    <property type="entry name" value="Metallo-B-lactamas"/>
</dbReference>
<dbReference type="CDD" id="cd07709">
    <property type="entry name" value="flavodiiron_proteins_MBL-fold"/>
    <property type="match status" value="1"/>
</dbReference>
<name>A0A5K1UUJ7_ENTHI</name>
<protein>
    <submittedName>
        <fullName evidence="6">Type a flavoprotein putative</fullName>
    </submittedName>
</protein>
<dbReference type="GO" id="GO:0009055">
    <property type="term" value="F:electron transfer activity"/>
    <property type="evidence" value="ECO:0007669"/>
    <property type="project" value="InterPro"/>
</dbReference>
<evidence type="ECO:0000256" key="1">
    <source>
        <dbReference type="ARBA" id="ARBA00001962"/>
    </source>
</evidence>
<comment type="caution">
    <text evidence="6">The sequence shown here is derived from an EMBL/GenBank/DDBJ whole genome shotgun (WGS) entry which is preliminary data.</text>
</comment>
<dbReference type="OMA" id="PNTPIYC"/>
<evidence type="ECO:0000256" key="4">
    <source>
        <dbReference type="ARBA" id="ARBA00023004"/>
    </source>
</evidence>
<dbReference type="InterPro" id="IPR029039">
    <property type="entry name" value="Flavoprotein-like_sf"/>
</dbReference>
<dbReference type="VEuPathDB" id="AmoebaDB:EHI8A_070310"/>
<dbReference type="InterPro" id="IPR008254">
    <property type="entry name" value="Flavodoxin/NO_synth"/>
</dbReference>